<evidence type="ECO:0000259" key="1">
    <source>
        <dbReference type="Pfam" id="PF11716"/>
    </source>
</evidence>
<reference evidence="2 3" key="1">
    <citation type="submission" date="2020-08" db="EMBL/GenBank/DDBJ databases">
        <title>Novel species in genus Aeromicrobium.</title>
        <authorList>
            <person name="Zhang G."/>
        </authorList>
    </citation>
    <scope>NUCLEOTIDE SEQUENCE [LARGE SCALE GENOMIC DNA]</scope>
    <source>
        <strain evidence="3">zg-629</strain>
    </source>
</reference>
<organism evidence="2 3">
    <name type="scientific">Aeromicrobium senzhongii</name>
    <dbReference type="NCBI Taxonomy" id="2663859"/>
    <lineage>
        <taxon>Bacteria</taxon>
        <taxon>Bacillati</taxon>
        <taxon>Actinomycetota</taxon>
        <taxon>Actinomycetes</taxon>
        <taxon>Propionibacteriales</taxon>
        <taxon>Nocardioidaceae</taxon>
        <taxon>Aeromicrobium</taxon>
    </lineage>
</organism>
<protein>
    <submittedName>
        <fullName evidence="2">Maleylpyruvate isomerase N-terminal domain-containing protein</fullName>
    </submittedName>
</protein>
<accession>A0ABX6SRZ1</accession>
<gene>
    <name evidence="2" type="ORF">H9L21_13985</name>
</gene>
<dbReference type="Proteomes" id="UP000515871">
    <property type="component" value="Chromosome"/>
</dbReference>
<dbReference type="EMBL" id="CP060587">
    <property type="protein sequence ID" value="QNL94173.1"/>
    <property type="molecule type" value="Genomic_DNA"/>
</dbReference>
<sequence>MPTPQDVSPGRAPADRHRRIAEGFGAVVEHIRDWDAPTPVPQWQARDVVLHLVTWSQGFLRAGGIDLARQVDSGDPAGTWHAHAAEIQALLESPAAAQDFTHPQLGTDPLDAVIDRFYTTDVLMHSWDLAESAGVPSGLDPVECAQVLEGMRPHEQLLRDSGQYGPAVPVPPERDAVVRLMGFIGRDPEWSQSR</sequence>
<evidence type="ECO:0000313" key="2">
    <source>
        <dbReference type="EMBL" id="QNL94173.1"/>
    </source>
</evidence>
<dbReference type="InterPro" id="IPR034660">
    <property type="entry name" value="DinB/YfiT-like"/>
</dbReference>
<dbReference type="InterPro" id="IPR024344">
    <property type="entry name" value="MDMPI_metal-binding"/>
</dbReference>
<evidence type="ECO:0000313" key="3">
    <source>
        <dbReference type="Proteomes" id="UP000515871"/>
    </source>
</evidence>
<keyword evidence="3" id="KW-1185">Reference proteome</keyword>
<feature type="domain" description="Mycothiol-dependent maleylpyruvate isomerase metal-binding" evidence="1">
    <location>
        <begin position="19"/>
        <end position="130"/>
    </location>
</feature>
<name>A0ABX6SRZ1_9ACTN</name>
<keyword evidence="2" id="KW-0413">Isomerase</keyword>
<dbReference type="Pfam" id="PF11716">
    <property type="entry name" value="MDMPI_N"/>
    <property type="match status" value="1"/>
</dbReference>
<proteinExistence type="predicted"/>
<dbReference type="SUPFAM" id="SSF109854">
    <property type="entry name" value="DinB/YfiT-like putative metalloenzymes"/>
    <property type="match status" value="1"/>
</dbReference>
<dbReference type="RefSeq" id="WP_154597503.1">
    <property type="nucleotide sequence ID" value="NZ_CP060587.1"/>
</dbReference>
<dbReference type="GO" id="GO:0016853">
    <property type="term" value="F:isomerase activity"/>
    <property type="evidence" value="ECO:0007669"/>
    <property type="project" value="UniProtKB-KW"/>
</dbReference>